<gene>
    <name evidence="2" type="ORF">SCHCODRAFT_105630</name>
</gene>
<feature type="region of interest" description="Disordered" evidence="1">
    <location>
        <begin position="303"/>
        <end position="325"/>
    </location>
</feature>
<dbReference type="AlphaFoldDB" id="D8PWQ8"/>
<dbReference type="GeneID" id="9595833"/>
<reference evidence="2 3" key="1">
    <citation type="journal article" date="2010" name="Nat. Biotechnol.">
        <title>Genome sequence of the model mushroom Schizophyllum commune.</title>
        <authorList>
            <person name="Ohm R.A."/>
            <person name="de Jong J.F."/>
            <person name="Lugones L.G."/>
            <person name="Aerts A."/>
            <person name="Kothe E."/>
            <person name="Stajich J.E."/>
            <person name="de Vries R.P."/>
            <person name="Record E."/>
            <person name="Levasseur A."/>
            <person name="Baker S.E."/>
            <person name="Bartholomew K.A."/>
            <person name="Coutinho P.M."/>
            <person name="Erdmann S."/>
            <person name="Fowler T.J."/>
            <person name="Gathman A.C."/>
            <person name="Lombard V."/>
            <person name="Henrissat B."/>
            <person name="Knabe N."/>
            <person name="Kuees U."/>
            <person name="Lilly W.W."/>
            <person name="Lindquist E."/>
            <person name="Lucas S."/>
            <person name="Magnuson J.K."/>
            <person name="Piumi F."/>
            <person name="Raudaskoski M."/>
            <person name="Salamov A."/>
            <person name="Schmutz J."/>
            <person name="Schwarze F.W.M.R."/>
            <person name="vanKuyk P.A."/>
            <person name="Horton J.S."/>
            <person name="Grigoriev I.V."/>
            <person name="Woesten H.A.B."/>
        </authorList>
    </citation>
    <scope>NUCLEOTIDE SEQUENCE [LARGE SCALE GENOMIC DNA]</scope>
    <source>
        <strain evidence="3">H4-8 / FGSC 9210</strain>
    </source>
</reference>
<accession>D8PWQ8</accession>
<name>D8PWQ8_SCHCM</name>
<dbReference type="EMBL" id="GL377303">
    <property type="protein sequence ID" value="EFJ00255.1"/>
    <property type="molecule type" value="Genomic_DNA"/>
</dbReference>
<keyword evidence="3" id="KW-1185">Reference proteome</keyword>
<sequence length="348" mass="37358">MRTLTASHSYDFGMLIKGLEEVRRASRPGRRLETSDDHRDAHAPLDADPDITGPRDGREWPKARRPRPLFSPSSTTTCLQVRLLPAPGMNMVYSMMDIDGQASPRPHLRAMRSFSAGAKRARSPDSEDPPTDRPVKRIATDNDAPASRPIVQLHIRGSGSNRGSRQSSEEWPNQMGGLRIDSPMISSGAPSENGEDDAMDVAMDAMPSSPSPHIGQNSVFASSAPSLSMSSNAAERPAFLTVPSTLGMPGIVDNVTGTPHRQGPQIQITPATPMASSQGPGILPQGLEISPQPALAPRASSVDIAMSSSSSPSRPPATPSFQRRFTMGPRLDCEKCRLGVKGHYAHYT</sequence>
<dbReference type="OMA" id="KGHYMHF"/>
<evidence type="ECO:0000313" key="2">
    <source>
        <dbReference type="EMBL" id="EFJ00255.1"/>
    </source>
</evidence>
<feature type="region of interest" description="Disordered" evidence="1">
    <location>
        <begin position="21"/>
        <end position="75"/>
    </location>
</feature>
<dbReference type="Proteomes" id="UP000007431">
    <property type="component" value="Unassembled WGS sequence"/>
</dbReference>
<evidence type="ECO:0000256" key="1">
    <source>
        <dbReference type="SAM" id="MobiDB-lite"/>
    </source>
</evidence>
<feature type="non-terminal residue" evidence="2">
    <location>
        <position position="348"/>
    </location>
</feature>
<feature type="compositionally biased region" description="Basic and acidic residues" evidence="1">
    <location>
        <begin position="122"/>
        <end position="140"/>
    </location>
</feature>
<feature type="compositionally biased region" description="Low complexity" evidence="1">
    <location>
        <begin position="303"/>
        <end position="312"/>
    </location>
</feature>
<feature type="compositionally biased region" description="Basic and acidic residues" evidence="1">
    <location>
        <begin position="21"/>
        <end position="45"/>
    </location>
</feature>
<dbReference type="OrthoDB" id="3019568at2759"/>
<protein>
    <submittedName>
        <fullName evidence="2">Uncharacterized protein</fullName>
    </submittedName>
</protein>
<dbReference type="HOGENOM" id="CLU_797298_0_0_1"/>
<dbReference type="InParanoid" id="D8PWQ8"/>
<dbReference type="eggNOG" id="ENOG502SH2E">
    <property type="taxonomic scope" value="Eukaryota"/>
</dbReference>
<dbReference type="VEuPathDB" id="FungiDB:SCHCODRAFT_02606320"/>
<evidence type="ECO:0000313" key="3">
    <source>
        <dbReference type="Proteomes" id="UP000007431"/>
    </source>
</evidence>
<proteinExistence type="predicted"/>
<organism evidence="3">
    <name type="scientific">Schizophyllum commune (strain H4-8 / FGSC 9210)</name>
    <name type="common">Split gill fungus</name>
    <dbReference type="NCBI Taxonomy" id="578458"/>
    <lineage>
        <taxon>Eukaryota</taxon>
        <taxon>Fungi</taxon>
        <taxon>Dikarya</taxon>
        <taxon>Basidiomycota</taxon>
        <taxon>Agaricomycotina</taxon>
        <taxon>Agaricomycetes</taxon>
        <taxon>Agaricomycetidae</taxon>
        <taxon>Agaricales</taxon>
        <taxon>Schizophyllaceae</taxon>
        <taxon>Schizophyllum</taxon>
    </lineage>
</organism>
<feature type="region of interest" description="Disordered" evidence="1">
    <location>
        <begin position="114"/>
        <end position="195"/>
    </location>
</feature>
<dbReference type="KEGG" id="scm:SCHCO_02606320"/>
<feature type="compositionally biased region" description="Low complexity" evidence="1">
    <location>
        <begin position="156"/>
        <end position="166"/>
    </location>
</feature>
<feature type="compositionally biased region" description="Basic and acidic residues" evidence="1">
    <location>
        <begin position="53"/>
        <end position="62"/>
    </location>
</feature>